<feature type="compositionally biased region" description="Low complexity" evidence="1">
    <location>
        <begin position="45"/>
        <end position="58"/>
    </location>
</feature>
<accession>A0A6J4KB15</accession>
<feature type="region of interest" description="Disordered" evidence="1">
    <location>
        <begin position="32"/>
        <end position="61"/>
    </location>
</feature>
<protein>
    <submittedName>
        <fullName evidence="2">Uncharacterized protein</fullName>
    </submittedName>
</protein>
<sequence>MLPDASISDDSSPTSDVLSCIGRSYAASPRAGLRITRKRRRPLPSSDIFRSRSSSASRDGTCCVCARSDSTSAGVNVRHAPGARSASVRGPSRTRIKRRTFMPRTRATSRIWRLRPSRITIRNQVPSSVRSSTSTQAGAVISWSISTPVRHRRRSGSSGVRSTSTRYSLSTSKRGCVKR</sequence>
<proteinExistence type="predicted"/>
<feature type="compositionally biased region" description="Low complexity" evidence="1">
    <location>
        <begin position="156"/>
        <end position="179"/>
    </location>
</feature>
<feature type="region of interest" description="Disordered" evidence="1">
    <location>
        <begin position="148"/>
        <end position="179"/>
    </location>
</feature>
<dbReference type="AlphaFoldDB" id="A0A6J4KB15"/>
<evidence type="ECO:0000313" key="2">
    <source>
        <dbReference type="EMBL" id="CAA9300853.1"/>
    </source>
</evidence>
<reference evidence="2" key="1">
    <citation type="submission" date="2020-02" db="EMBL/GenBank/DDBJ databases">
        <authorList>
            <person name="Meier V. D."/>
        </authorList>
    </citation>
    <scope>NUCLEOTIDE SEQUENCE</scope>
    <source>
        <strain evidence="2">AVDCRST_MAG93</strain>
    </source>
</reference>
<dbReference type="EMBL" id="CADCTR010001550">
    <property type="protein sequence ID" value="CAA9300853.1"/>
    <property type="molecule type" value="Genomic_DNA"/>
</dbReference>
<evidence type="ECO:0000256" key="1">
    <source>
        <dbReference type="SAM" id="MobiDB-lite"/>
    </source>
</evidence>
<organism evidence="2">
    <name type="scientific">uncultured Chloroflexia bacterium</name>
    <dbReference type="NCBI Taxonomy" id="1672391"/>
    <lineage>
        <taxon>Bacteria</taxon>
        <taxon>Bacillati</taxon>
        <taxon>Chloroflexota</taxon>
        <taxon>Chloroflexia</taxon>
        <taxon>environmental samples</taxon>
    </lineage>
</organism>
<gene>
    <name evidence="2" type="ORF">AVDCRST_MAG93-4592</name>
</gene>
<name>A0A6J4KB15_9CHLR</name>